<dbReference type="InterPro" id="IPR022653">
    <property type="entry name" value="De-COase2_pyr-phos_BS"/>
</dbReference>
<dbReference type="PRINTS" id="PR01179">
    <property type="entry name" value="ODADCRBXLASE"/>
</dbReference>
<dbReference type="CDD" id="cd06828">
    <property type="entry name" value="PLPDE_III_DapDC"/>
    <property type="match status" value="1"/>
</dbReference>
<dbReference type="InterPro" id="IPR022644">
    <property type="entry name" value="De-COase2_N"/>
</dbReference>
<dbReference type="InterPro" id="IPR022643">
    <property type="entry name" value="De-COase2_C"/>
</dbReference>
<keyword evidence="5 8" id="KW-0457">Lysine biosynthesis</keyword>
<dbReference type="GO" id="GO:0008836">
    <property type="term" value="F:diaminopimelate decarboxylase activity"/>
    <property type="evidence" value="ECO:0007669"/>
    <property type="project" value="UniProtKB-UniRule"/>
</dbReference>
<feature type="binding site" evidence="5">
    <location>
        <position position="279"/>
    </location>
    <ligand>
        <name>substrate</name>
    </ligand>
</feature>
<comment type="catalytic activity">
    <reaction evidence="5 8">
        <text>meso-2,6-diaminopimelate + H(+) = L-lysine + CO2</text>
        <dbReference type="Rhea" id="RHEA:15101"/>
        <dbReference type="ChEBI" id="CHEBI:15378"/>
        <dbReference type="ChEBI" id="CHEBI:16526"/>
        <dbReference type="ChEBI" id="CHEBI:32551"/>
        <dbReference type="ChEBI" id="CHEBI:57791"/>
        <dbReference type="EC" id="4.1.1.20"/>
    </reaction>
</comment>
<dbReference type="Gene3D" id="2.40.37.10">
    <property type="entry name" value="Lyase, Ornithine Decarboxylase, Chain A, domain 1"/>
    <property type="match status" value="1"/>
</dbReference>
<evidence type="ECO:0000256" key="2">
    <source>
        <dbReference type="ARBA" id="ARBA00022793"/>
    </source>
</evidence>
<dbReference type="Pfam" id="PF02784">
    <property type="entry name" value="Orn_Arg_deC_N"/>
    <property type="match status" value="1"/>
</dbReference>
<evidence type="ECO:0000256" key="3">
    <source>
        <dbReference type="ARBA" id="ARBA00022898"/>
    </source>
</evidence>
<dbReference type="NCBIfam" id="TIGR01048">
    <property type="entry name" value="lysA"/>
    <property type="match status" value="1"/>
</dbReference>
<comment type="function">
    <text evidence="5">Specifically catalyzes the decarboxylation of meso-diaminopimelate (meso-DAP) to L-lysine.</text>
</comment>
<evidence type="ECO:0000256" key="7">
    <source>
        <dbReference type="PIRSR" id="PIRSR600183-50"/>
    </source>
</evidence>
<proteinExistence type="inferred from homology"/>
<evidence type="ECO:0000256" key="5">
    <source>
        <dbReference type="HAMAP-Rule" id="MF_02120"/>
    </source>
</evidence>
<feature type="binding site" evidence="5">
    <location>
        <position position="346"/>
    </location>
    <ligand>
        <name>substrate</name>
    </ligand>
</feature>
<comment type="caution">
    <text evidence="11">The sequence shown here is derived from an EMBL/GenBank/DDBJ whole genome shotgun (WGS) entry which is preliminary data.</text>
</comment>
<dbReference type="GO" id="GO:0009089">
    <property type="term" value="P:lysine biosynthetic process via diaminopimelate"/>
    <property type="evidence" value="ECO:0007669"/>
    <property type="project" value="UniProtKB-UniRule"/>
</dbReference>
<keyword evidence="5" id="KW-0028">Amino-acid biosynthesis</keyword>
<dbReference type="InterPro" id="IPR002986">
    <property type="entry name" value="DAP_deCOOHase_LysA"/>
</dbReference>
<evidence type="ECO:0000256" key="4">
    <source>
        <dbReference type="ARBA" id="ARBA00023239"/>
    </source>
</evidence>
<organism evidence="11 12">
    <name type="scientific">Sedimenticola selenatireducens</name>
    <dbReference type="NCBI Taxonomy" id="191960"/>
    <lineage>
        <taxon>Bacteria</taxon>
        <taxon>Pseudomonadati</taxon>
        <taxon>Pseudomonadota</taxon>
        <taxon>Gammaproteobacteria</taxon>
        <taxon>Chromatiales</taxon>
        <taxon>Sedimenticolaceae</taxon>
        <taxon>Sedimenticola</taxon>
    </lineage>
</organism>
<evidence type="ECO:0000256" key="1">
    <source>
        <dbReference type="ARBA" id="ARBA00001933"/>
    </source>
</evidence>
<dbReference type="RefSeq" id="WP_273437386.1">
    <property type="nucleotide sequence ID" value="NZ_PKUN01000001.1"/>
</dbReference>
<evidence type="ECO:0000256" key="6">
    <source>
        <dbReference type="NCBIfam" id="TIGR01048"/>
    </source>
</evidence>
<comment type="similarity">
    <text evidence="5">Belongs to the Orn/Lys/Arg decarboxylase class-II family. LysA subfamily.</text>
</comment>
<dbReference type="PANTHER" id="PTHR43727">
    <property type="entry name" value="DIAMINOPIMELATE DECARBOXYLASE"/>
    <property type="match status" value="1"/>
</dbReference>
<dbReference type="PROSITE" id="PS00878">
    <property type="entry name" value="ODR_DC_2_1"/>
    <property type="match status" value="1"/>
</dbReference>
<comment type="cofactor">
    <cofactor evidence="1 5 7 8">
        <name>pyridoxal 5'-phosphate</name>
        <dbReference type="ChEBI" id="CHEBI:597326"/>
    </cofactor>
</comment>
<name>A0A2N6D1N7_9GAMM</name>
<dbReference type="FunFam" id="3.20.20.10:FF:000003">
    <property type="entry name" value="Diaminopimelate decarboxylase"/>
    <property type="match status" value="1"/>
</dbReference>
<evidence type="ECO:0000259" key="10">
    <source>
        <dbReference type="Pfam" id="PF02784"/>
    </source>
</evidence>
<dbReference type="InterPro" id="IPR022657">
    <property type="entry name" value="De-COase2_CS"/>
</dbReference>
<dbReference type="GO" id="GO:0030170">
    <property type="term" value="F:pyridoxal phosphate binding"/>
    <property type="evidence" value="ECO:0007669"/>
    <property type="project" value="UniProtKB-UniRule"/>
</dbReference>
<dbReference type="InterPro" id="IPR029066">
    <property type="entry name" value="PLP-binding_barrel"/>
</dbReference>
<feature type="modified residue" description="N6-(pyridoxal phosphate)lysine" evidence="5 7">
    <location>
        <position position="63"/>
    </location>
</feature>
<dbReference type="Pfam" id="PF00278">
    <property type="entry name" value="Orn_DAP_Arg_deC"/>
    <property type="match status" value="1"/>
</dbReference>
<feature type="active site" description="Proton donor" evidence="7">
    <location>
        <position position="345"/>
    </location>
</feature>
<feature type="binding site" evidence="5">
    <location>
        <position position="374"/>
    </location>
    <ligand>
        <name>pyridoxal 5'-phosphate</name>
        <dbReference type="ChEBI" id="CHEBI:597326"/>
    </ligand>
</feature>
<feature type="binding site" evidence="5">
    <location>
        <position position="319"/>
    </location>
    <ligand>
        <name>substrate</name>
    </ligand>
</feature>
<feature type="domain" description="Orn/DAP/Arg decarboxylase 2 N-terminal" evidence="10">
    <location>
        <begin position="39"/>
        <end position="283"/>
    </location>
</feature>
<protein>
    <recommendedName>
        <fullName evidence="5 6">Diaminopimelate decarboxylase</fullName>
        <shortName evidence="5">DAP decarboxylase</shortName>
        <shortName evidence="5">DAPDC</shortName>
        <ecNumber evidence="5 6">4.1.1.20</ecNumber>
    </recommendedName>
</protein>
<evidence type="ECO:0000256" key="8">
    <source>
        <dbReference type="RuleBase" id="RU003738"/>
    </source>
</evidence>
<sequence>MNSESFLQYRDGQLYMESISLNSIAEQVETPFYCYSAAAIKARIGDCKSAFESIGATIHYAVKANSNLAVLRLMAEAGLGTDIVSEGELARALKAGIPPQDIIFSGVGKRTSELLAALDAGIFQFNLESIPELERLADLCESRGRTANVSIRINPEVDAATHRHITTAVRGSKFGIPFSQLELALERIVRSDSLRLHGLAVHLGSQIVTLEPYEKACRRLREWVIELRDKGYPITHLDLGGGFGIDYGDGRCLAYGAVAAVIDRELRNLGVAIAVEPGRSLVATAGVLVSEVVYRKEVEPVPFLILDAGMNDLLRPALYQASHQLLTLKQSDEAREICNVVGPICESSDSFLQQASLPRVNSGERVALLQAGAYGAVMASGYNSRDVIPEVMITGDQYGLIRRRISHRDMMEYENFA</sequence>
<feature type="binding site" evidence="5">
    <location>
        <begin position="276"/>
        <end position="279"/>
    </location>
    <ligand>
        <name>pyridoxal 5'-phosphate</name>
        <dbReference type="ChEBI" id="CHEBI:597326"/>
    </ligand>
</feature>
<keyword evidence="4 5" id="KW-0456">Lyase</keyword>
<keyword evidence="3 5" id="KW-0663">Pyridoxal phosphate</keyword>
<dbReference type="InterPro" id="IPR000183">
    <property type="entry name" value="Orn/DAP/Arg_de-COase"/>
</dbReference>
<dbReference type="PRINTS" id="PR01181">
    <property type="entry name" value="DAPDCRBXLASE"/>
</dbReference>
<gene>
    <name evidence="5 11" type="primary">lysA</name>
    <name evidence="11" type="ORF">C0630_01485</name>
</gene>
<keyword evidence="2 5" id="KW-0210">Decarboxylase</keyword>
<dbReference type="PROSITE" id="PS00879">
    <property type="entry name" value="ODR_DC_2_2"/>
    <property type="match status" value="1"/>
</dbReference>
<feature type="binding site" evidence="5">
    <location>
        <position position="315"/>
    </location>
    <ligand>
        <name>substrate</name>
    </ligand>
</feature>
<dbReference type="STRING" id="1111735.GCA_000428045_03435"/>
<dbReference type="SUPFAM" id="SSF50621">
    <property type="entry name" value="Alanine racemase C-terminal domain-like"/>
    <property type="match status" value="1"/>
</dbReference>
<feature type="binding site" evidence="5">
    <location>
        <position position="242"/>
    </location>
    <ligand>
        <name>pyridoxal 5'-phosphate</name>
        <dbReference type="ChEBI" id="CHEBI:597326"/>
    </ligand>
</feature>
<evidence type="ECO:0000313" key="12">
    <source>
        <dbReference type="Proteomes" id="UP000235015"/>
    </source>
</evidence>
<dbReference type="EC" id="4.1.1.20" evidence="5 6"/>
<reference evidence="11 12" key="1">
    <citation type="submission" date="2017-11" db="EMBL/GenBank/DDBJ databases">
        <title>Genome-resolved metagenomics identifies genetic mobility, metabolic interactions, and unexpected diversity in perchlorate-reducing communities.</title>
        <authorList>
            <person name="Barnum T.P."/>
            <person name="Figueroa I.A."/>
            <person name="Carlstrom C.I."/>
            <person name="Lucas L.N."/>
            <person name="Engelbrektson A.L."/>
            <person name="Coates J.D."/>
        </authorList>
    </citation>
    <scope>NUCLEOTIDE SEQUENCE [LARGE SCALE GENOMIC DNA]</scope>
    <source>
        <strain evidence="11">BM301</strain>
    </source>
</reference>
<feature type="domain" description="Orn/DAP/Arg decarboxylase 2 C-terminal" evidence="9">
    <location>
        <begin position="32"/>
        <end position="372"/>
    </location>
</feature>
<dbReference type="PANTHER" id="PTHR43727:SF2">
    <property type="entry name" value="GROUP IV DECARBOXYLASE"/>
    <property type="match status" value="1"/>
</dbReference>
<dbReference type="AlphaFoldDB" id="A0A2N6D1N7"/>
<evidence type="ECO:0000313" key="11">
    <source>
        <dbReference type="EMBL" id="PLX63593.1"/>
    </source>
</evidence>
<dbReference type="InterPro" id="IPR009006">
    <property type="entry name" value="Ala_racemase/Decarboxylase_C"/>
</dbReference>
<accession>A0A2N6D1N7</accession>
<dbReference type="EMBL" id="PKUN01000001">
    <property type="protein sequence ID" value="PLX63593.1"/>
    <property type="molecule type" value="Genomic_DNA"/>
</dbReference>
<dbReference type="Proteomes" id="UP000235015">
    <property type="component" value="Unassembled WGS sequence"/>
</dbReference>
<dbReference type="SUPFAM" id="SSF51419">
    <property type="entry name" value="PLP-binding barrel"/>
    <property type="match status" value="1"/>
</dbReference>
<comment type="subunit">
    <text evidence="5">Homodimer.</text>
</comment>
<dbReference type="HAMAP" id="MF_02120">
    <property type="entry name" value="LysA"/>
    <property type="match status" value="1"/>
</dbReference>
<evidence type="ECO:0000259" key="9">
    <source>
        <dbReference type="Pfam" id="PF00278"/>
    </source>
</evidence>
<feature type="binding site" evidence="5">
    <location>
        <position position="374"/>
    </location>
    <ligand>
        <name>substrate</name>
    </ligand>
</feature>
<dbReference type="Gene3D" id="3.20.20.10">
    <property type="entry name" value="Alanine racemase"/>
    <property type="match status" value="1"/>
</dbReference>
<comment type="pathway">
    <text evidence="5 8">Amino-acid biosynthesis; L-lysine biosynthesis via DAP pathway; L-lysine from DL-2,6-diaminopimelate: step 1/1.</text>
</comment>
<dbReference type="UniPathway" id="UPA00034">
    <property type="reaction ID" value="UER00027"/>
</dbReference>